<sequence>MLDVSQLYSTFSQLLTSFSQLHSAMSQLLADFSQLHQDEILFWQLGKYKILPYCISASYEHLPKILANAKFSKIKLLLITL</sequence>
<dbReference type="Proteomes" id="UP000218887">
    <property type="component" value="Unassembled WGS sequence"/>
</dbReference>
<dbReference type="EMBL" id="NPOA01000001">
    <property type="protein sequence ID" value="PAV31159.1"/>
    <property type="molecule type" value="Genomic_DNA"/>
</dbReference>
<name>A0A2A2IHA7_9BACI</name>
<reference evidence="1 2" key="1">
    <citation type="submission" date="2017-08" db="EMBL/GenBank/DDBJ databases">
        <title>Virgibacillus indicus sp. nov. and Virgibacillus profoundi sp. nov, two moderately halophilic bacteria isolated from marine sediment by using the Microfluidic Streak Plate.</title>
        <authorList>
            <person name="Xu B."/>
            <person name="Hu B."/>
            <person name="Wang J."/>
            <person name="Zhu Y."/>
            <person name="Huang L."/>
            <person name="Du W."/>
            <person name="Huang Y."/>
        </authorList>
    </citation>
    <scope>NUCLEOTIDE SEQUENCE [LARGE SCALE GENOMIC DNA]</scope>
    <source>
        <strain evidence="1 2">IO3-P3-H5</strain>
    </source>
</reference>
<organism evidence="1 2">
    <name type="scientific">Virgibacillus profundi</name>
    <dbReference type="NCBI Taxonomy" id="2024555"/>
    <lineage>
        <taxon>Bacteria</taxon>
        <taxon>Bacillati</taxon>
        <taxon>Bacillota</taxon>
        <taxon>Bacilli</taxon>
        <taxon>Bacillales</taxon>
        <taxon>Bacillaceae</taxon>
        <taxon>Virgibacillus</taxon>
    </lineage>
</organism>
<protein>
    <submittedName>
        <fullName evidence="1">Uncharacterized protein</fullName>
    </submittedName>
</protein>
<proteinExistence type="predicted"/>
<gene>
    <name evidence="1" type="ORF">CIL05_00420</name>
</gene>
<evidence type="ECO:0000313" key="1">
    <source>
        <dbReference type="EMBL" id="PAV31159.1"/>
    </source>
</evidence>
<keyword evidence="2" id="KW-1185">Reference proteome</keyword>
<comment type="caution">
    <text evidence="1">The sequence shown here is derived from an EMBL/GenBank/DDBJ whole genome shotgun (WGS) entry which is preliminary data.</text>
</comment>
<accession>A0A2A2IHA7</accession>
<evidence type="ECO:0000313" key="2">
    <source>
        <dbReference type="Proteomes" id="UP000218887"/>
    </source>
</evidence>
<dbReference type="AlphaFoldDB" id="A0A2A2IHA7"/>